<dbReference type="AlphaFoldDB" id="A0A5B2VKF5"/>
<sequence>MLKTAEHLYLQIADRIEQMIEKEVLKIGDKLPSVRMLSKEQGVSLSTAFQAYYHLEAKGLIEPRPKSGYYIRFSPRKARDLPKTCEPVKKASEVTVNDMISRVFTHMTADNIQKFSIAAPADSLLPSAKMAKSMIQAVRQLPYNGIGYESLQGNIDLRRQIARMSILWGGVVSEDDVVTTHGCSDALTLCLCAVTQPGDTIALESPSYYGSLQLAASLGLKVLEVPTNPVTGVDLDYLDKAIPRFNIKACLFVTNFNNPLGSCMPDTHKRELVRIHEKYGIPLIEDDIYGDIYFGRERPALCKTFDESGIVLACNSFSKSLAPGYRVGWALPGKYKEKVLRLKRNHSIACASLPHAAVAHFLENGRYEHHLRGMRKQLHTQSLRYLQAVADYFPEDTLVTRPMGGFVVWLALNEQINTFELYELALKQKISFAPGRIFSLQDRYRNCMRLSYGNPWNKQVEEGIKTLGKLIRKLKT</sequence>
<gene>
    <name evidence="7" type="ORF">F0L74_25065</name>
</gene>
<protein>
    <submittedName>
        <fullName evidence="7">PLP-dependent aminotransferase family protein</fullName>
    </submittedName>
</protein>
<comment type="similarity">
    <text evidence="1">In the C-terminal section; belongs to the class-I pyridoxal-phosphate-dependent aminotransferase family.</text>
</comment>
<comment type="caution">
    <text evidence="7">The sequence shown here is derived from an EMBL/GenBank/DDBJ whole genome shotgun (WGS) entry which is preliminary data.</text>
</comment>
<dbReference type="InterPro" id="IPR015421">
    <property type="entry name" value="PyrdxlP-dep_Trfase_major"/>
</dbReference>
<dbReference type="PANTHER" id="PTHR46577">
    <property type="entry name" value="HTH-TYPE TRANSCRIPTIONAL REGULATORY PROTEIN GABR"/>
    <property type="match status" value="1"/>
</dbReference>
<dbReference type="Pfam" id="PF00392">
    <property type="entry name" value="GntR"/>
    <property type="match status" value="1"/>
</dbReference>
<dbReference type="GO" id="GO:0003677">
    <property type="term" value="F:DNA binding"/>
    <property type="evidence" value="ECO:0007669"/>
    <property type="project" value="UniProtKB-KW"/>
</dbReference>
<evidence type="ECO:0000256" key="1">
    <source>
        <dbReference type="ARBA" id="ARBA00005384"/>
    </source>
</evidence>
<dbReference type="EMBL" id="VUOC01000004">
    <property type="protein sequence ID" value="KAA2239475.1"/>
    <property type="molecule type" value="Genomic_DNA"/>
</dbReference>
<evidence type="ECO:0000256" key="2">
    <source>
        <dbReference type="ARBA" id="ARBA00022898"/>
    </source>
</evidence>
<dbReference type="Proteomes" id="UP000324611">
    <property type="component" value="Unassembled WGS sequence"/>
</dbReference>
<feature type="domain" description="HTH gntR-type" evidence="6">
    <location>
        <begin position="6"/>
        <end position="74"/>
    </location>
</feature>
<keyword evidence="4" id="KW-0238">DNA-binding</keyword>
<dbReference type="InterPro" id="IPR000524">
    <property type="entry name" value="Tscrpt_reg_HTH_GntR"/>
</dbReference>
<dbReference type="SUPFAM" id="SSF46785">
    <property type="entry name" value="Winged helix' DNA-binding domain"/>
    <property type="match status" value="1"/>
</dbReference>
<dbReference type="Gene3D" id="1.10.10.10">
    <property type="entry name" value="Winged helix-like DNA-binding domain superfamily/Winged helix DNA-binding domain"/>
    <property type="match status" value="1"/>
</dbReference>
<dbReference type="PANTHER" id="PTHR46577:SF2">
    <property type="entry name" value="TRANSCRIPTIONAL REGULATORY PROTEIN"/>
    <property type="match status" value="1"/>
</dbReference>
<keyword evidence="8" id="KW-1185">Reference proteome</keyword>
<dbReference type="InterPro" id="IPR015424">
    <property type="entry name" value="PyrdxlP-dep_Trfase"/>
</dbReference>
<accession>A0A5B2VKF5</accession>
<keyword evidence="2" id="KW-0663">Pyridoxal phosphate</keyword>
<evidence type="ECO:0000259" key="6">
    <source>
        <dbReference type="PROSITE" id="PS50949"/>
    </source>
</evidence>
<evidence type="ECO:0000256" key="3">
    <source>
        <dbReference type="ARBA" id="ARBA00023015"/>
    </source>
</evidence>
<evidence type="ECO:0000313" key="8">
    <source>
        <dbReference type="Proteomes" id="UP000324611"/>
    </source>
</evidence>
<evidence type="ECO:0000313" key="7">
    <source>
        <dbReference type="EMBL" id="KAA2239475.1"/>
    </source>
</evidence>
<evidence type="ECO:0000256" key="5">
    <source>
        <dbReference type="ARBA" id="ARBA00023163"/>
    </source>
</evidence>
<dbReference type="InterPro" id="IPR036388">
    <property type="entry name" value="WH-like_DNA-bd_sf"/>
</dbReference>
<keyword evidence="7" id="KW-0808">Transferase</keyword>
<dbReference type="InterPro" id="IPR051446">
    <property type="entry name" value="HTH_trans_reg/aminotransferase"/>
</dbReference>
<dbReference type="Gene3D" id="3.40.640.10">
    <property type="entry name" value="Type I PLP-dependent aspartate aminotransferase-like (Major domain)"/>
    <property type="match status" value="1"/>
</dbReference>
<dbReference type="GO" id="GO:0008483">
    <property type="term" value="F:transaminase activity"/>
    <property type="evidence" value="ECO:0007669"/>
    <property type="project" value="UniProtKB-KW"/>
</dbReference>
<proteinExistence type="inferred from homology"/>
<name>A0A5B2VKF5_9BACT</name>
<dbReference type="InterPro" id="IPR015422">
    <property type="entry name" value="PyrdxlP-dep_Trfase_small"/>
</dbReference>
<dbReference type="PROSITE" id="PS50949">
    <property type="entry name" value="HTH_GNTR"/>
    <property type="match status" value="1"/>
</dbReference>
<dbReference type="GO" id="GO:0030170">
    <property type="term" value="F:pyridoxal phosphate binding"/>
    <property type="evidence" value="ECO:0007669"/>
    <property type="project" value="InterPro"/>
</dbReference>
<evidence type="ECO:0000256" key="4">
    <source>
        <dbReference type="ARBA" id="ARBA00023125"/>
    </source>
</evidence>
<keyword evidence="5" id="KW-0804">Transcription</keyword>
<dbReference type="Gene3D" id="3.90.1150.10">
    <property type="entry name" value="Aspartate Aminotransferase, domain 1"/>
    <property type="match status" value="1"/>
</dbReference>
<reference evidence="7 8" key="2">
    <citation type="submission" date="2019-09" db="EMBL/GenBank/DDBJ databases">
        <authorList>
            <person name="Jin C."/>
        </authorList>
    </citation>
    <scope>NUCLEOTIDE SEQUENCE [LARGE SCALE GENOMIC DNA]</scope>
    <source>
        <strain evidence="7 8">BN140078</strain>
    </source>
</reference>
<dbReference type="InterPro" id="IPR004839">
    <property type="entry name" value="Aminotransferase_I/II_large"/>
</dbReference>
<keyword evidence="3" id="KW-0805">Transcription regulation</keyword>
<reference evidence="7 8" key="1">
    <citation type="submission" date="2019-09" db="EMBL/GenBank/DDBJ databases">
        <title>Chitinophaga ginsengihumi sp. nov., isolated from soil of ginseng rhizosphere.</title>
        <authorList>
            <person name="Lee J."/>
        </authorList>
    </citation>
    <scope>NUCLEOTIDE SEQUENCE [LARGE SCALE GENOMIC DNA]</scope>
    <source>
        <strain evidence="7 8">BN140078</strain>
    </source>
</reference>
<dbReference type="CDD" id="cd07377">
    <property type="entry name" value="WHTH_GntR"/>
    <property type="match status" value="1"/>
</dbReference>
<dbReference type="RefSeq" id="WP_149840653.1">
    <property type="nucleotide sequence ID" value="NZ_VUOC01000004.1"/>
</dbReference>
<dbReference type="SUPFAM" id="SSF53383">
    <property type="entry name" value="PLP-dependent transferases"/>
    <property type="match status" value="1"/>
</dbReference>
<dbReference type="CDD" id="cd00609">
    <property type="entry name" value="AAT_like"/>
    <property type="match status" value="1"/>
</dbReference>
<keyword evidence="7" id="KW-0032">Aminotransferase</keyword>
<dbReference type="GO" id="GO:0003700">
    <property type="term" value="F:DNA-binding transcription factor activity"/>
    <property type="evidence" value="ECO:0007669"/>
    <property type="project" value="InterPro"/>
</dbReference>
<dbReference type="SMART" id="SM00345">
    <property type="entry name" value="HTH_GNTR"/>
    <property type="match status" value="1"/>
</dbReference>
<dbReference type="InterPro" id="IPR036390">
    <property type="entry name" value="WH_DNA-bd_sf"/>
</dbReference>
<organism evidence="7 8">
    <name type="scientific">Chitinophaga agrisoli</name>
    <dbReference type="NCBI Taxonomy" id="2607653"/>
    <lineage>
        <taxon>Bacteria</taxon>
        <taxon>Pseudomonadati</taxon>
        <taxon>Bacteroidota</taxon>
        <taxon>Chitinophagia</taxon>
        <taxon>Chitinophagales</taxon>
        <taxon>Chitinophagaceae</taxon>
        <taxon>Chitinophaga</taxon>
    </lineage>
</organism>
<dbReference type="Pfam" id="PF00155">
    <property type="entry name" value="Aminotran_1_2"/>
    <property type="match status" value="1"/>
</dbReference>